<comment type="catalytic activity">
    <reaction evidence="10">
        <text>4-CDP-2-C-methyl-D-erythritol + ATP = 4-CDP-2-C-methyl-D-erythritol 2-phosphate + ADP + H(+)</text>
        <dbReference type="Rhea" id="RHEA:18437"/>
        <dbReference type="ChEBI" id="CHEBI:15378"/>
        <dbReference type="ChEBI" id="CHEBI:30616"/>
        <dbReference type="ChEBI" id="CHEBI:57823"/>
        <dbReference type="ChEBI" id="CHEBI:57919"/>
        <dbReference type="ChEBI" id="CHEBI:456216"/>
        <dbReference type="EC" id="2.7.1.148"/>
    </reaction>
</comment>
<reference evidence="13 14" key="1">
    <citation type="submission" date="2020-06" db="EMBL/GenBank/DDBJ databases">
        <title>Sulfitobacter algicola sp. nov., isolated from green algae.</title>
        <authorList>
            <person name="Wang C."/>
        </authorList>
    </citation>
    <scope>NUCLEOTIDE SEQUENCE [LARGE SCALE GENOMIC DNA]</scope>
    <source>
        <strain evidence="13 14">1151</strain>
    </source>
</reference>
<evidence type="ECO:0000256" key="3">
    <source>
        <dbReference type="ARBA" id="ARBA00017473"/>
    </source>
</evidence>
<evidence type="ECO:0000256" key="10">
    <source>
        <dbReference type="HAMAP-Rule" id="MF_00061"/>
    </source>
</evidence>
<keyword evidence="8 10" id="KW-0414">Isoprene biosynthesis</keyword>
<evidence type="ECO:0000313" key="13">
    <source>
        <dbReference type="EMBL" id="NSX53832.1"/>
    </source>
</evidence>
<accession>A0ABX2ILT8</accession>
<dbReference type="Pfam" id="PF00288">
    <property type="entry name" value="GHMP_kinases_N"/>
    <property type="match status" value="1"/>
</dbReference>
<keyword evidence="5 10" id="KW-0547">Nucleotide-binding</keyword>
<evidence type="ECO:0000313" key="14">
    <source>
        <dbReference type="Proteomes" id="UP000777935"/>
    </source>
</evidence>
<feature type="active site" evidence="10">
    <location>
        <position position="145"/>
    </location>
</feature>
<keyword evidence="14" id="KW-1185">Reference proteome</keyword>
<dbReference type="PIRSF" id="PIRSF010376">
    <property type="entry name" value="IspE"/>
    <property type="match status" value="1"/>
</dbReference>
<sequence length="304" mass="32188">MTDKKTTSVKVFAPAKINLTLHITGQRDDGYHLIDSLVAFASVGDVVKIGPGEAVSLKINGAEGDGLSADADNLILKTADIFKTDQGASFTLIKKLPVASGIGGGSADAAAAFRGLVPLWAEHDGKVLSDDLVAETEALAKLGADIPMCLFSAPCRATGIGNKLQMIETFTPVSALLVNPRVAVSTQDVFKSLKQKDNAPMLDALPQFTHAADLAGWLKDQRNDLEAVAKEIAPVIDDVLNALNDTDECLIARMSGSGATCFALYPNGETSDQAAKVIRKEYPDWWVKSCMLGDQSARSMPKVS</sequence>
<dbReference type="RefSeq" id="WP_174135185.1">
    <property type="nucleotide sequence ID" value="NZ_JABUFE010000001.1"/>
</dbReference>
<keyword evidence="7 10" id="KW-0067">ATP-binding</keyword>
<comment type="pathway">
    <text evidence="10">Isoprenoid biosynthesis; isopentenyl diphosphate biosynthesis via DXP pathway; isopentenyl diphosphate from 1-deoxy-D-xylulose 5-phosphate: step 3/6.</text>
</comment>
<dbReference type="InterPro" id="IPR004424">
    <property type="entry name" value="IspE"/>
</dbReference>
<comment type="caution">
    <text evidence="13">The sequence shown here is derived from an EMBL/GenBank/DDBJ whole genome shotgun (WGS) entry which is preliminary data.</text>
</comment>
<evidence type="ECO:0000256" key="2">
    <source>
        <dbReference type="ARBA" id="ARBA00012052"/>
    </source>
</evidence>
<evidence type="ECO:0000256" key="1">
    <source>
        <dbReference type="ARBA" id="ARBA00009684"/>
    </source>
</evidence>
<dbReference type="PANTHER" id="PTHR43527">
    <property type="entry name" value="4-DIPHOSPHOCYTIDYL-2-C-METHYL-D-ERYTHRITOL KINASE, CHLOROPLASTIC"/>
    <property type="match status" value="1"/>
</dbReference>
<feature type="binding site" evidence="10">
    <location>
        <begin position="97"/>
        <end position="107"/>
    </location>
    <ligand>
        <name>ATP</name>
        <dbReference type="ChEBI" id="CHEBI:30616"/>
    </ligand>
</feature>
<feature type="active site" evidence="10">
    <location>
        <position position="16"/>
    </location>
</feature>
<dbReference type="InterPro" id="IPR013750">
    <property type="entry name" value="GHMP_kinase_C_dom"/>
</dbReference>
<dbReference type="Gene3D" id="3.30.230.10">
    <property type="match status" value="1"/>
</dbReference>
<proteinExistence type="inferred from homology"/>
<evidence type="ECO:0000256" key="9">
    <source>
        <dbReference type="ARBA" id="ARBA00032554"/>
    </source>
</evidence>
<dbReference type="SUPFAM" id="SSF54211">
    <property type="entry name" value="Ribosomal protein S5 domain 2-like"/>
    <property type="match status" value="1"/>
</dbReference>
<dbReference type="InterPro" id="IPR014721">
    <property type="entry name" value="Ribsml_uS5_D2-typ_fold_subgr"/>
</dbReference>
<dbReference type="EC" id="2.7.1.148" evidence="2 10"/>
<evidence type="ECO:0000256" key="8">
    <source>
        <dbReference type="ARBA" id="ARBA00023229"/>
    </source>
</evidence>
<dbReference type="InterPro" id="IPR020568">
    <property type="entry name" value="Ribosomal_Su5_D2-typ_SF"/>
</dbReference>
<feature type="domain" description="GHMP kinase N-terminal" evidence="11">
    <location>
        <begin position="73"/>
        <end position="151"/>
    </location>
</feature>
<dbReference type="InterPro" id="IPR006204">
    <property type="entry name" value="GHMP_kinase_N_dom"/>
</dbReference>
<dbReference type="PANTHER" id="PTHR43527:SF2">
    <property type="entry name" value="4-DIPHOSPHOCYTIDYL-2-C-METHYL-D-ERYTHRITOL KINASE, CHLOROPLASTIC"/>
    <property type="match status" value="1"/>
</dbReference>
<feature type="domain" description="GHMP kinase C-terminal" evidence="12">
    <location>
        <begin position="217"/>
        <end position="283"/>
    </location>
</feature>
<evidence type="ECO:0000256" key="4">
    <source>
        <dbReference type="ARBA" id="ARBA00022679"/>
    </source>
</evidence>
<evidence type="ECO:0000256" key="5">
    <source>
        <dbReference type="ARBA" id="ARBA00022741"/>
    </source>
</evidence>
<protein>
    <recommendedName>
        <fullName evidence="3 10">4-diphosphocytidyl-2-C-methyl-D-erythritol kinase</fullName>
        <shortName evidence="10">CMK</shortName>
        <ecNumber evidence="2 10">2.7.1.148</ecNumber>
    </recommendedName>
    <alternativeName>
        <fullName evidence="9 10">4-(cytidine-5'-diphospho)-2-C-methyl-D-erythritol kinase</fullName>
    </alternativeName>
</protein>
<dbReference type="NCBIfam" id="TIGR00154">
    <property type="entry name" value="ispE"/>
    <property type="match status" value="1"/>
</dbReference>
<dbReference type="NCBIfam" id="NF011202">
    <property type="entry name" value="PRK14608.1"/>
    <property type="match status" value="1"/>
</dbReference>
<dbReference type="Pfam" id="PF08544">
    <property type="entry name" value="GHMP_kinases_C"/>
    <property type="match status" value="1"/>
</dbReference>
<dbReference type="Gene3D" id="3.30.70.890">
    <property type="entry name" value="GHMP kinase, C-terminal domain"/>
    <property type="match status" value="1"/>
</dbReference>
<dbReference type="InterPro" id="IPR036554">
    <property type="entry name" value="GHMP_kinase_C_sf"/>
</dbReference>
<comment type="similarity">
    <text evidence="1 10">Belongs to the GHMP kinase family. IspE subfamily.</text>
</comment>
<dbReference type="HAMAP" id="MF_00061">
    <property type="entry name" value="IspE"/>
    <property type="match status" value="1"/>
</dbReference>
<dbReference type="SUPFAM" id="SSF55060">
    <property type="entry name" value="GHMP Kinase, C-terminal domain"/>
    <property type="match status" value="1"/>
</dbReference>
<evidence type="ECO:0000256" key="6">
    <source>
        <dbReference type="ARBA" id="ARBA00022777"/>
    </source>
</evidence>
<organism evidence="13 14">
    <name type="scientific">Parasulfitobacter algicola</name>
    <dbReference type="NCBI Taxonomy" id="2614809"/>
    <lineage>
        <taxon>Bacteria</taxon>
        <taxon>Pseudomonadati</taxon>
        <taxon>Pseudomonadota</taxon>
        <taxon>Alphaproteobacteria</taxon>
        <taxon>Rhodobacterales</taxon>
        <taxon>Roseobacteraceae</taxon>
        <taxon>Parasulfitobacter</taxon>
    </lineage>
</organism>
<name>A0ABX2ILT8_9RHOB</name>
<evidence type="ECO:0000259" key="12">
    <source>
        <dbReference type="Pfam" id="PF08544"/>
    </source>
</evidence>
<dbReference type="EMBL" id="JABUFE010000001">
    <property type="protein sequence ID" value="NSX53832.1"/>
    <property type="molecule type" value="Genomic_DNA"/>
</dbReference>
<evidence type="ECO:0000256" key="7">
    <source>
        <dbReference type="ARBA" id="ARBA00022840"/>
    </source>
</evidence>
<evidence type="ECO:0000259" key="11">
    <source>
        <dbReference type="Pfam" id="PF00288"/>
    </source>
</evidence>
<keyword evidence="6 10" id="KW-0418">Kinase</keyword>
<comment type="function">
    <text evidence="10">Catalyzes the phosphorylation of the position 2 hydroxy group of 4-diphosphocytidyl-2C-methyl-D-erythritol.</text>
</comment>
<keyword evidence="4 10" id="KW-0808">Transferase</keyword>
<dbReference type="Proteomes" id="UP000777935">
    <property type="component" value="Unassembled WGS sequence"/>
</dbReference>
<gene>
    <name evidence="10" type="primary">ispE</name>
    <name evidence="13" type="ORF">HRQ87_03365</name>
</gene>
<dbReference type="GO" id="GO:0050515">
    <property type="term" value="F:4-(cytidine 5'-diphospho)-2-C-methyl-D-erythritol kinase activity"/>
    <property type="evidence" value="ECO:0007669"/>
    <property type="project" value="UniProtKB-EC"/>
</dbReference>